<dbReference type="GO" id="GO:0016787">
    <property type="term" value="F:hydrolase activity"/>
    <property type="evidence" value="ECO:0007669"/>
    <property type="project" value="UniProtKB-KW"/>
</dbReference>
<keyword evidence="2 5" id="KW-0378">Hydrolase</keyword>
<evidence type="ECO:0000256" key="5">
    <source>
        <dbReference type="RuleBase" id="RU365068"/>
    </source>
</evidence>
<dbReference type="GO" id="GO:0003723">
    <property type="term" value="F:RNA binding"/>
    <property type="evidence" value="ECO:0007669"/>
    <property type="project" value="UniProtKB-UniRule"/>
</dbReference>
<keyword evidence="5" id="KW-0347">Helicase</keyword>
<dbReference type="GO" id="GO:0005524">
    <property type="term" value="F:ATP binding"/>
    <property type="evidence" value="ECO:0007669"/>
    <property type="project" value="UniProtKB-UniRule"/>
</dbReference>
<dbReference type="EMBL" id="JAAAJA010000277">
    <property type="protein sequence ID" value="KAG0256993.1"/>
    <property type="molecule type" value="Genomic_DNA"/>
</dbReference>
<comment type="similarity">
    <text evidence="5">Belongs to the DEAD box helicase family.</text>
</comment>
<keyword evidence="3 5" id="KW-0067">ATP-binding</keyword>
<evidence type="ECO:0000256" key="6">
    <source>
        <dbReference type="SAM" id="MobiDB-lite"/>
    </source>
</evidence>
<dbReference type="PANTHER" id="PTHR24031">
    <property type="entry name" value="RNA HELICASE"/>
    <property type="match status" value="1"/>
</dbReference>
<protein>
    <recommendedName>
        <fullName evidence="5">ATP-dependent RNA helicase</fullName>
        <ecNumber evidence="5">3.6.4.13</ecNumber>
    </recommendedName>
</protein>
<dbReference type="PROSITE" id="PS51192">
    <property type="entry name" value="HELICASE_ATP_BIND_1"/>
    <property type="match status" value="1"/>
</dbReference>
<evidence type="ECO:0000256" key="1">
    <source>
        <dbReference type="ARBA" id="ARBA00022741"/>
    </source>
</evidence>
<dbReference type="InterPro" id="IPR027417">
    <property type="entry name" value="P-loop_NTPase"/>
</dbReference>
<name>A0A9P6PZ86_9FUNG</name>
<feature type="region of interest" description="Disordered" evidence="6">
    <location>
        <begin position="549"/>
        <end position="637"/>
    </location>
</feature>
<dbReference type="InterPro" id="IPR001650">
    <property type="entry name" value="Helicase_C-like"/>
</dbReference>
<dbReference type="InterPro" id="IPR011545">
    <property type="entry name" value="DEAD/DEAH_box_helicase_dom"/>
</dbReference>
<dbReference type="Proteomes" id="UP000726737">
    <property type="component" value="Unassembled WGS sequence"/>
</dbReference>
<dbReference type="Pfam" id="PF00271">
    <property type="entry name" value="Helicase_C"/>
    <property type="match status" value="1"/>
</dbReference>
<comment type="domain">
    <text evidence="5">The Q motif is unique to and characteristic of the DEAD box family of RNA helicases and controls ATP binding and hydrolysis.</text>
</comment>
<dbReference type="Pfam" id="PF00270">
    <property type="entry name" value="DEAD"/>
    <property type="match status" value="1"/>
</dbReference>
<sequence length="637" mass="71202">MSIRILSSLRPALRLATIQTSALSRSIPRSVAPAVSSAKAFPALASYLQRSAGFHSHSTLFQASNQEAVLTEEVETELPTRFDEIKSLHPNTAKAIQKVFKYETMSKVQSEVLSMLPTDNDMFVKAKTGTGKTLAFLIPALETVMAKTDSKTLSRGDIATVLVVSPTRELAQQLAEEARKLAGPFRFNVHCLVGGESKGLQIRKLNTKRVDIIVGTPGRLNDMIETVPEFRRQLEGVKALVLDEADQLLDMGFKDSIESIVESLPRERQTLFFSATVSRQIKSIARTSLKPDFTFIDCVDPNEANTNLQVNQSFCVTPYEQQLPLLARIIEDHKKVVPNGKVMVFLPTTRGTQLYASLFESLTSYRLYSLHSKKSQEQRTRTSDRFRKSTGSILFTSDVSARGVDYPDVSLVIQVGIPSTKEQYIHRIGRTGRAGKTGEGVLMVTPMEKSFLNTLSDLPLTANETVNNLDEIMQDEKLMERLNRAKQAQDPDMLHDAFTAFLGYYTGRTDVLTCPKRDILEAAKEYVTTLGADEPPHLSENFLAKLGFNSRSSGQSSRGGFSSRGRDGYSSRGRDSFSRDSFSRDRNSYGKDRSSSRFGGSRDRRQNDYGRDKSFSRGDRDNSKDRRDFSDRFFSKD</sequence>
<evidence type="ECO:0000256" key="2">
    <source>
        <dbReference type="ARBA" id="ARBA00022801"/>
    </source>
</evidence>
<dbReference type="EC" id="3.6.4.13" evidence="5"/>
<gene>
    <name evidence="9" type="ORF">BG011_004222</name>
</gene>
<evidence type="ECO:0000259" key="7">
    <source>
        <dbReference type="PROSITE" id="PS51192"/>
    </source>
</evidence>
<comment type="function">
    <text evidence="5">RNA helicase.</text>
</comment>
<organism evidence="9 10">
    <name type="scientific">Mortierella polycephala</name>
    <dbReference type="NCBI Taxonomy" id="41804"/>
    <lineage>
        <taxon>Eukaryota</taxon>
        <taxon>Fungi</taxon>
        <taxon>Fungi incertae sedis</taxon>
        <taxon>Mucoromycota</taxon>
        <taxon>Mortierellomycotina</taxon>
        <taxon>Mortierellomycetes</taxon>
        <taxon>Mortierellales</taxon>
        <taxon>Mortierellaceae</taxon>
        <taxon>Mortierella</taxon>
    </lineage>
</organism>
<dbReference type="SUPFAM" id="SSF52540">
    <property type="entry name" value="P-loop containing nucleoside triphosphate hydrolases"/>
    <property type="match status" value="1"/>
</dbReference>
<evidence type="ECO:0000313" key="9">
    <source>
        <dbReference type="EMBL" id="KAG0256993.1"/>
    </source>
</evidence>
<dbReference type="OrthoDB" id="193716at2759"/>
<keyword evidence="4 5" id="KW-0694">RNA-binding</keyword>
<evidence type="ECO:0000256" key="3">
    <source>
        <dbReference type="ARBA" id="ARBA00022840"/>
    </source>
</evidence>
<dbReference type="Gene3D" id="3.40.50.300">
    <property type="entry name" value="P-loop containing nucleotide triphosphate hydrolases"/>
    <property type="match status" value="2"/>
</dbReference>
<evidence type="ECO:0000259" key="8">
    <source>
        <dbReference type="PROSITE" id="PS51194"/>
    </source>
</evidence>
<dbReference type="InterPro" id="IPR014001">
    <property type="entry name" value="Helicase_ATP-bd"/>
</dbReference>
<reference evidence="9" key="1">
    <citation type="journal article" date="2020" name="Fungal Divers.">
        <title>Resolving the Mortierellaceae phylogeny through synthesis of multi-gene phylogenetics and phylogenomics.</title>
        <authorList>
            <person name="Vandepol N."/>
            <person name="Liber J."/>
            <person name="Desiro A."/>
            <person name="Na H."/>
            <person name="Kennedy M."/>
            <person name="Barry K."/>
            <person name="Grigoriev I.V."/>
            <person name="Miller A.N."/>
            <person name="O'Donnell K."/>
            <person name="Stajich J.E."/>
            <person name="Bonito G."/>
        </authorList>
    </citation>
    <scope>NUCLEOTIDE SEQUENCE</scope>
    <source>
        <strain evidence="9">KOD948</strain>
    </source>
</reference>
<evidence type="ECO:0000313" key="10">
    <source>
        <dbReference type="Proteomes" id="UP000726737"/>
    </source>
</evidence>
<feature type="compositionally biased region" description="Low complexity" evidence="6">
    <location>
        <begin position="549"/>
        <end position="563"/>
    </location>
</feature>
<feature type="compositionally biased region" description="Basic and acidic residues" evidence="6">
    <location>
        <begin position="564"/>
        <end position="637"/>
    </location>
</feature>
<evidence type="ECO:0000256" key="4">
    <source>
        <dbReference type="ARBA" id="ARBA00022884"/>
    </source>
</evidence>
<accession>A0A9P6PZ86</accession>
<dbReference type="AlphaFoldDB" id="A0A9P6PZ86"/>
<keyword evidence="10" id="KW-1185">Reference proteome</keyword>
<comment type="catalytic activity">
    <reaction evidence="5">
        <text>ATP + H2O = ADP + phosphate + H(+)</text>
        <dbReference type="Rhea" id="RHEA:13065"/>
        <dbReference type="ChEBI" id="CHEBI:15377"/>
        <dbReference type="ChEBI" id="CHEBI:15378"/>
        <dbReference type="ChEBI" id="CHEBI:30616"/>
        <dbReference type="ChEBI" id="CHEBI:43474"/>
        <dbReference type="ChEBI" id="CHEBI:456216"/>
        <dbReference type="EC" id="3.6.4.13"/>
    </reaction>
</comment>
<dbReference type="SMART" id="SM00487">
    <property type="entry name" value="DEXDc"/>
    <property type="match status" value="1"/>
</dbReference>
<comment type="caution">
    <text evidence="9">The sequence shown here is derived from an EMBL/GenBank/DDBJ whole genome shotgun (WGS) entry which is preliminary data.</text>
</comment>
<keyword evidence="1 5" id="KW-0547">Nucleotide-binding</keyword>
<proteinExistence type="inferred from homology"/>
<dbReference type="CDD" id="cd18787">
    <property type="entry name" value="SF2_C_DEAD"/>
    <property type="match status" value="1"/>
</dbReference>
<dbReference type="GO" id="GO:0003724">
    <property type="term" value="F:RNA helicase activity"/>
    <property type="evidence" value="ECO:0007669"/>
    <property type="project" value="UniProtKB-EC"/>
</dbReference>
<feature type="domain" description="Helicase C-terminal" evidence="8">
    <location>
        <begin position="329"/>
        <end position="477"/>
    </location>
</feature>
<dbReference type="PROSITE" id="PS51194">
    <property type="entry name" value="HELICASE_CTER"/>
    <property type="match status" value="1"/>
</dbReference>
<feature type="domain" description="Helicase ATP-binding" evidence="7">
    <location>
        <begin position="113"/>
        <end position="295"/>
    </location>
</feature>
<dbReference type="SMART" id="SM00490">
    <property type="entry name" value="HELICc"/>
    <property type="match status" value="1"/>
</dbReference>